<protein>
    <submittedName>
        <fullName evidence="1">Uncharacterized protein</fullName>
    </submittedName>
</protein>
<evidence type="ECO:0000313" key="2">
    <source>
        <dbReference type="Proteomes" id="UP001168821"/>
    </source>
</evidence>
<keyword evidence="2" id="KW-1185">Reference proteome</keyword>
<sequence length="86" mass="9482">MPRLAGYETGDISAAPVPFAYYRTVSPPPAGSREAITGRPWFLPKKVTRYGGIFEGSHRLVDRLGFGRQASEIWGGWESPKTSNQV</sequence>
<gene>
    <name evidence="1" type="ORF">Zmor_002343</name>
</gene>
<dbReference type="Proteomes" id="UP001168821">
    <property type="component" value="Unassembled WGS sequence"/>
</dbReference>
<name>A0AA38MPX5_9CUCU</name>
<organism evidence="1 2">
    <name type="scientific">Zophobas morio</name>
    <dbReference type="NCBI Taxonomy" id="2755281"/>
    <lineage>
        <taxon>Eukaryota</taxon>
        <taxon>Metazoa</taxon>
        <taxon>Ecdysozoa</taxon>
        <taxon>Arthropoda</taxon>
        <taxon>Hexapoda</taxon>
        <taxon>Insecta</taxon>
        <taxon>Pterygota</taxon>
        <taxon>Neoptera</taxon>
        <taxon>Endopterygota</taxon>
        <taxon>Coleoptera</taxon>
        <taxon>Polyphaga</taxon>
        <taxon>Cucujiformia</taxon>
        <taxon>Tenebrionidae</taxon>
        <taxon>Zophobas</taxon>
    </lineage>
</organism>
<evidence type="ECO:0000313" key="1">
    <source>
        <dbReference type="EMBL" id="KAJ3666920.1"/>
    </source>
</evidence>
<dbReference type="AlphaFoldDB" id="A0AA38MPX5"/>
<comment type="caution">
    <text evidence="1">The sequence shown here is derived from an EMBL/GenBank/DDBJ whole genome shotgun (WGS) entry which is preliminary data.</text>
</comment>
<accession>A0AA38MPX5</accession>
<reference evidence="1" key="1">
    <citation type="journal article" date="2023" name="G3 (Bethesda)">
        <title>Whole genome assemblies of Zophobas morio and Tenebrio molitor.</title>
        <authorList>
            <person name="Kaur S."/>
            <person name="Stinson S.A."/>
            <person name="diCenzo G.C."/>
        </authorList>
    </citation>
    <scope>NUCLEOTIDE SEQUENCE</scope>
    <source>
        <strain evidence="1">QUZm001</strain>
    </source>
</reference>
<proteinExistence type="predicted"/>
<dbReference type="EMBL" id="JALNTZ010000001">
    <property type="protein sequence ID" value="KAJ3666920.1"/>
    <property type="molecule type" value="Genomic_DNA"/>
</dbReference>